<dbReference type="Proteomes" id="UP000324233">
    <property type="component" value="Chromosome"/>
</dbReference>
<name>A0A5B9WC69_9BACT</name>
<evidence type="ECO:0000313" key="2">
    <source>
        <dbReference type="EMBL" id="QEH37645.1"/>
    </source>
</evidence>
<proteinExistence type="predicted"/>
<keyword evidence="3" id="KW-1185">Reference proteome</keyword>
<dbReference type="EMBL" id="CP042997">
    <property type="protein sequence ID" value="QEH37645.1"/>
    <property type="molecule type" value="Genomic_DNA"/>
</dbReference>
<keyword evidence="1" id="KW-0732">Signal</keyword>
<dbReference type="RefSeq" id="WP_148597174.1">
    <property type="nucleotide sequence ID" value="NZ_CP042997.1"/>
</dbReference>
<accession>A0A5B9WC69</accession>
<protein>
    <submittedName>
        <fullName evidence="2">Uncharacterized protein</fullName>
    </submittedName>
</protein>
<feature type="chain" id="PRO_5023024114" evidence="1">
    <location>
        <begin position="23"/>
        <end position="116"/>
    </location>
</feature>
<feature type="signal peptide" evidence="1">
    <location>
        <begin position="1"/>
        <end position="22"/>
    </location>
</feature>
<gene>
    <name evidence="2" type="ORF">OJF2_62360</name>
</gene>
<evidence type="ECO:0000256" key="1">
    <source>
        <dbReference type="SAM" id="SignalP"/>
    </source>
</evidence>
<evidence type="ECO:0000313" key="3">
    <source>
        <dbReference type="Proteomes" id="UP000324233"/>
    </source>
</evidence>
<dbReference type="AlphaFoldDB" id="A0A5B9WC69"/>
<organism evidence="2 3">
    <name type="scientific">Aquisphaera giovannonii</name>
    <dbReference type="NCBI Taxonomy" id="406548"/>
    <lineage>
        <taxon>Bacteria</taxon>
        <taxon>Pseudomonadati</taxon>
        <taxon>Planctomycetota</taxon>
        <taxon>Planctomycetia</taxon>
        <taxon>Isosphaerales</taxon>
        <taxon>Isosphaeraceae</taxon>
        <taxon>Aquisphaera</taxon>
    </lineage>
</organism>
<reference evidence="2 3" key="1">
    <citation type="submission" date="2019-08" db="EMBL/GenBank/DDBJ databases">
        <title>Deep-cultivation of Planctomycetes and their phenomic and genomic characterization uncovers novel biology.</title>
        <authorList>
            <person name="Wiegand S."/>
            <person name="Jogler M."/>
            <person name="Boedeker C."/>
            <person name="Pinto D."/>
            <person name="Vollmers J."/>
            <person name="Rivas-Marin E."/>
            <person name="Kohn T."/>
            <person name="Peeters S.H."/>
            <person name="Heuer A."/>
            <person name="Rast P."/>
            <person name="Oberbeckmann S."/>
            <person name="Bunk B."/>
            <person name="Jeske O."/>
            <person name="Meyerdierks A."/>
            <person name="Storesund J.E."/>
            <person name="Kallscheuer N."/>
            <person name="Luecker S."/>
            <person name="Lage O.M."/>
            <person name="Pohl T."/>
            <person name="Merkel B.J."/>
            <person name="Hornburger P."/>
            <person name="Mueller R.-W."/>
            <person name="Bruemmer F."/>
            <person name="Labrenz M."/>
            <person name="Spormann A.M."/>
            <person name="Op den Camp H."/>
            <person name="Overmann J."/>
            <person name="Amann R."/>
            <person name="Jetten M.S.M."/>
            <person name="Mascher T."/>
            <person name="Medema M.H."/>
            <person name="Devos D.P."/>
            <person name="Kaster A.-K."/>
            <person name="Ovreas L."/>
            <person name="Rohde M."/>
            <person name="Galperin M.Y."/>
            <person name="Jogler C."/>
        </authorList>
    </citation>
    <scope>NUCLEOTIDE SEQUENCE [LARGE SCALE GENOMIC DNA]</scope>
    <source>
        <strain evidence="2 3">OJF2</strain>
    </source>
</reference>
<sequence precursor="true">MRRIRFTIRRLMAITAAACVTAAGLVQIRRDLTPPPAVPWSPPSLEPPAGPWFPRPMNHGEISFVNMEDDEKGVRPPRVITLRDSWGDLRFRPPPAPPPPAELVRFLRWALFIREG</sequence>
<dbReference type="KEGG" id="agv:OJF2_62360"/>